<organism evidence="2 3">
    <name type="scientific">Halolamina litorea</name>
    <dbReference type="NCBI Taxonomy" id="1515593"/>
    <lineage>
        <taxon>Archaea</taxon>
        <taxon>Methanobacteriati</taxon>
        <taxon>Methanobacteriota</taxon>
        <taxon>Stenosarchaea group</taxon>
        <taxon>Halobacteria</taxon>
        <taxon>Halobacteriales</taxon>
        <taxon>Haloferacaceae</taxon>
    </lineage>
</organism>
<accession>A0ABD6BPA1</accession>
<dbReference type="AlphaFoldDB" id="A0ABD6BPA1"/>
<name>A0ABD6BPA1_9EURY</name>
<keyword evidence="1" id="KW-0812">Transmembrane</keyword>
<evidence type="ECO:0000313" key="3">
    <source>
        <dbReference type="Proteomes" id="UP001597139"/>
    </source>
</evidence>
<dbReference type="Proteomes" id="UP001597139">
    <property type="component" value="Unassembled WGS sequence"/>
</dbReference>
<feature type="transmembrane region" description="Helical" evidence="1">
    <location>
        <begin position="6"/>
        <end position="28"/>
    </location>
</feature>
<sequence length="238" mass="26698">MPEAVAAPVFLIISLYGALRFANFVDIWGEVDKAKTRIEYELATYLSDLFQPFNNEMSPDIDIDVSREDISELPDDGPLQSIDGDTVDWNSVFQQAGQNPLEIAGEWLTNVENLTNQGINPDSSQPVAAQYLVENEGLDPQEIFEEVHEVYSRYRSVKRSFFAARVALILFTVSSVGLIFASLFSVTLSSMMVYGYVSLVLLWIGLELYLWVVLNSEVEVSGRTPVDKLITEDLKDLI</sequence>
<dbReference type="EMBL" id="JBHUCZ010000001">
    <property type="protein sequence ID" value="MFD1565993.1"/>
    <property type="molecule type" value="Genomic_DNA"/>
</dbReference>
<evidence type="ECO:0000256" key="1">
    <source>
        <dbReference type="SAM" id="Phobius"/>
    </source>
</evidence>
<evidence type="ECO:0000313" key="2">
    <source>
        <dbReference type="EMBL" id="MFD1565993.1"/>
    </source>
</evidence>
<feature type="transmembrane region" description="Helical" evidence="1">
    <location>
        <begin position="193"/>
        <end position="214"/>
    </location>
</feature>
<dbReference type="RefSeq" id="WP_267645234.1">
    <property type="nucleotide sequence ID" value="NZ_JANHGR010000001.1"/>
</dbReference>
<reference evidence="2 3" key="1">
    <citation type="journal article" date="2019" name="Int. J. Syst. Evol. Microbiol.">
        <title>The Global Catalogue of Microorganisms (GCM) 10K type strain sequencing project: providing services to taxonomists for standard genome sequencing and annotation.</title>
        <authorList>
            <consortium name="The Broad Institute Genomics Platform"/>
            <consortium name="The Broad Institute Genome Sequencing Center for Infectious Disease"/>
            <person name="Wu L."/>
            <person name="Ma J."/>
        </authorList>
    </citation>
    <scope>NUCLEOTIDE SEQUENCE [LARGE SCALE GENOMIC DNA]</scope>
    <source>
        <strain evidence="2 3">CGMCC 1.12859</strain>
    </source>
</reference>
<feature type="transmembrane region" description="Helical" evidence="1">
    <location>
        <begin position="162"/>
        <end position="187"/>
    </location>
</feature>
<keyword evidence="1" id="KW-0472">Membrane</keyword>
<keyword evidence="3" id="KW-1185">Reference proteome</keyword>
<comment type="caution">
    <text evidence="2">The sequence shown here is derived from an EMBL/GenBank/DDBJ whole genome shotgun (WGS) entry which is preliminary data.</text>
</comment>
<gene>
    <name evidence="2" type="ORF">ACFSAU_00655</name>
</gene>
<proteinExistence type="predicted"/>
<protein>
    <submittedName>
        <fullName evidence="2">Uncharacterized protein</fullName>
    </submittedName>
</protein>
<keyword evidence="1" id="KW-1133">Transmembrane helix</keyword>